<evidence type="ECO:0000256" key="12">
    <source>
        <dbReference type="ARBA" id="ARBA00037975"/>
    </source>
</evidence>
<evidence type="ECO:0000313" key="15">
    <source>
        <dbReference type="EMBL" id="TLX44216.1"/>
    </source>
</evidence>
<evidence type="ECO:0000256" key="6">
    <source>
        <dbReference type="ARBA" id="ARBA00022692"/>
    </source>
</evidence>
<evidence type="ECO:0000259" key="14">
    <source>
        <dbReference type="Pfam" id="PF01292"/>
    </source>
</evidence>
<dbReference type="InterPro" id="IPR052168">
    <property type="entry name" value="Cytochrome_b561_oxidase"/>
</dbReference>
<keyword evidence="7" id="KW-0479">Metal-binding</keyword>
<keyword evidence="5" id="KW-0349">Heme</keyword>
<dbReference type="GO" id="GO:0020037">
    <property type="term" value="F:heme binding"/>
    <property type="evidence" value="ECO:0007669"/>
    <property type="project" value="TreeGrafter"/>
</dbReference>
<dbReference type="GeneID" id="95772673"/>
<organism evidence="15 16">
    <name type="scientific">Xanthobacter autotrophicus</name>
    <dbReference type="NCBI Taxonomy" id="280"/>
    <lineage>
        <taxon>Bacteria</taxon>
        <taxon>Pseudomonadati</taxon>
        <taxon>Pseudomonadota</taxon>
        <taxon>Alphaproteobacteria</taxon>
        <taxon>Hyphomicrobiales</taxon>
        <taxon>Xanthobacteraceae</taxon>
        <taxon>Xanthobacter</taxon>
    </lineage>
</organism>
<comment type="cofactor">
    <cofactor evidence="1">
        <name>heme b</name>
        <dbReference type="ChEBI" id="CHEBI:60344"/>
    </cofactor>
</comment>
<dbReference type="EMBL" id="VAUP01000012">
    <property type="protein sequence ID" value="TLX44216.1"/>
    <property type="molecule type" value="Genomic_DNA"/>
</dbReference>
<feature type="transmembrane region" description="Helical" evidence="13">
    <location>
        <begin position="157"/>
        <end position="178"/>
    </location>
</feature>
<keyword evidence="9 13" id="KW-1133">Transmembrane helix</keyword>
<evidence type="ECO:0000256" key="1">
    <source>
        <dbReference type="ARBA" id="ARBA00001970"/>
    </source>
</evidence>
<feature type="transmembrane region" description="Helical" evidence="13">
    <location>
        <begin position="58"/>
        <end position="76"/>
    </location>
</feature>
<gene>
    <name evidence="15" type="ORF">FBQ73_04275</name>
</gene>
<evidence type="ECO:0000256" key="10">
    <source>
        <dbReference type="ARBA" id="ARBA00023004"/>
    </source>
</evidence>
<keyword evidence="8" id="KW-0249">Electron transport</keyword>
<sequence>MRKAPEATRPARWSGPVRLLHWTMAGLVLTLLALGFVMTQGTLGGAFDLATSFTLYQWHKWIGLLVLALWLPRLVARGATQAPAALAGWQGRAARAAHGGLYVLMLAMPVTGWLATSASPLHLPLLVPLPVLGPVALPDLIAPDARAYALLSTAHEILAFALIGLVALHVAGAARHALVNRDDTLRRMAP</sequence>
<comment type="subcellular location">
    <subcellularLocation>
        <location evidence="2">Cell membrane</location>
        <topology evidence="2">Multi-pass membrane protein</topology>
    </subcellularLocation>
</comment>
<dbReference type="GO" id="GO:0022904">
    <property type="term" value="P:respiratory electron transport chain"/>
    <property type="evidence" value="ECO:0007669"/>
    <property type="project" value="InterPro"/>
</dbReference>
<evidence type="ECO:0000256" key="9">
    <source>
        <dbReference type="ARBA" id="ARBA00022989"/>
    </source>
</evidence>
<dbReference type="Proteomes" id="UP000305131">
    <property type="component" value="Unassembled WGS sequence"/>
</dbReference>
<protein>
    <submittedName>
        <fullName evidence="15">Cytochrome b</fullName>
    </submittedName>
</protein>
<evidence type="ECO:0000256" key="11">
    <source>
        <dbReference type="ARBA" id="ARBA00023136"/>
    </source>
</evidence>
<name>A0A6C1KU45_XANAU</name>
<evidence type="ECO:0000256" key="4">
    <source>
        <dbReference type="ARBA" id="ARBA00022475"/>
    </source>
</evidence>
<dbReference type="Gene3D" id="1.20.950.20">
    <property type="entry name" value="Transmembrane di-heme cytochromes, Chain C"/>
    <property type="match status" value="1"/>
</dbReference>
<evidence type="ECO:0000256" key="13">
    <source>
        <dbReference type="SAM" id="Phobius"/>
    </source>
</evidence>
<keyword evidence="6 13" id="KW-0812">Transmembrane</keyword>
<evidence type="ECO:0000256" key="7">
    <source>
        <dbReference type="ARBA" id="ARBA00022723"/>
    </source>
</evidence>
<evidence type="ECO:0000256" key="5">
    <source>
        <dbReference type="ARBA" id="ARBA00022617"/>
    </source>
</evidence>
<evidence type="ECO:0000256" key="8">
    <source>
        <dbReference type="ARBA" id="ARBA00022982"/>
    </source>
</evidence>
<feature type="transmembrane region" description="Helical" evidence="13">
    <location>
        <begin position="96"/>
        <end position="115"/>
    </location>
</feature>
<comment type="caution">
    <text evidence="15">The sequence shown here is derived from an EMBL/GenBank/DDBJ whole genome shotgun (WGS) entry which is preliminary data.</text>
</comment>
<dbReference type="PANTHER" id="PTHR30529">
    <property type="entry name" value="CYTOCHROME B561"/>
    <property type="match status" value="1"/>
</dbReference>
<evidence type="ECO:0000256" key="3">
    <source>
        <dbReference type="ARBA" id="ARBA00022448"/>
    </source>
</evidence>
<dbReference type="RefSeq" id="WP_138398282.1">
    <property type="nucleotide sequence ID" value="NZ_JBAFVI010000018.1"/>
</dbReference>
<feature type="transmembrane region" description="Helical" evidence="13">
    <location>
        <begin position="20"/>
        <end position="38"/>
    </location>
</feature>
<keyword evidence="11 13" id="KW-0472">Membrane</keyword>
<reference evidence="15 16" key="1">
    <citation type="submission" date="2019-05" db="EMBL/GenBank/DDBJ databases">
        <authorList>
            <person name="Zhou X."/>
        </authorList>
    </citation>
    <scope>NUCLEOTIDE SEQUENCE [LARGE SCALE GENOMIC DNA]</scope>
    <source>
        <strain evidence="15 16">DSM 432</strain>
    </source>
</reference>
<evidence type="ECO:0000256" key="2">
    <source>
        <dbReference type="ARBA" id="ARBA00004651"/>
    </source>
</evidence>
<dbReference type="SUPFAM" id="SSF81342">
    <property type="entry name" value="Transmembrane di-heme cytochromes"/>
    <property type="match status" value="1"/>
</dbReference>
<accession>A0A6C1KU45</accession>
<dbReference type="InterPro" id="IPR011577">
    <property type="entry name" value="Cyt_b561_bac/Ni-Hgenase"/>
</dbReference>
<comment type="similarity">
    <text evidence="12">Belongs to the cytochrome b561 family.</text>
</comment>
<dbReference type="InterPro" id="IPR016174">
    <property type="entry name" value="Di-haem_cyt_TM"/>
</dbReference>
<keyword evidence="3" id="KW-0813">Transport</keyword>
<keyword evidence="10" id="KW-0408">Iron</keyword>
<dbReference type="AlphaFoldDB" id="A0A6C1KU45"/>
<keyword evidence="4" id="KW-1003">Cell membrane</keyword>
<dbReference type="GO" id="GO:0046872">
    <property type="term" value="F:metal ion binding"/>
    <property type="evidence" value="ECO:0007669"/>
    <property type="project" value="UniProtKB-KW"/>
</dbReference>
<proteinExistence type="inferred from homology"/>
<dbReference type="GO" id="GO:0009055">
    <property type="term" value="F:electron transfer activity"/>
    <property type="evidence" value="ECO:0007669"/>
    <property type="project" value="InterPro"/>
</dbReference>
<evidence type="ECO:0000313" key="16">
    <source>
        <dbReference type="Proteomes" id="UP000305131"/>
    </source>
</evidence>
<dbReference type="Pfam" id="PF01292">
    <property type="entry name" value="Ni_hydr_CYTB"/>
    <property type="match status" value="1"/>
</dbReference>
<feature type="domain" description="Cytochrome b561 bacterial/Ni-hydrogenase" evidence="14">
    <location>
        <begin position="12"/>
        <end position="189"/>
    </location>
</feature>
<dbReference type="PANTHER" id="PTHR30529:SF1">
    <property type="entry name" value="CYTOCHROME B561 HOMOLOG 2"/>
    <property type="match status" value="1"/>
</dbReference>
<dbReference type="OrthoDB" id="1247465at2"/>
<dbReference type="GO" id="GO:0005886">
    <property type="term" value="C:plasma membrane"/>
    <property type="evidence" value="ECO:0007669"/>
    <property type="project" value="UniProtKB-SubCell"/>
</dbReference>